<evidence type="ECO:0000256" key="3">
    <source>
        <dbReference type="ARBA" id="ARBA00022692"/>
    </source>
</evidence>
<dbReference type="Proteomes" id="UP000274131">
    <property type="component" value="Unassembled WGS sequence"/>
</dbReference>
<dbReference type="InterPro" id="IPR007014">
    <property type="entry name" value="FUN14"/>
</dbReference>
<comment type="subcellular location">
    <subcellularLocation>
        <location evidence="1">Mitochondrion outer membrane</location>
        <topology evidence="1">Multi-pass membrane protein</topology>
    </subcellularLocation>
</comment>
<organism evidence="9">
    <name type="scientific">Enterobius vermicularis</name>
    <name type="common">Human pinworm</name>
    <dbReference type="NCBI Taxonomy" id="51028"/>
    <lineage>
        <taxon>Eukaryota</taxon>
        <taxon>Metazoa</taxon>
        <taxon>Ecdysozoa</taxon>
        <taxon>Nematoda</taxon>
        <taxon>Chromadorea</taxon>
        <taxon>Rhabditida</taxon>
        <taxon>Spirurina</taxon>
        <taxon>Oxyuridomorpha</taxon>
        <taxon>Oxyuroidea</taxon>
        <taxon>Oxyuridae</taxon>
        <taxon>Enterobius</taxon>
    </lineage>
</organism>
<dbReference type="PANTHER" id="PTHR21346">
    <property type="entry name" value="FUN14 DOMAIN CONTAINING"/>
    <property type="match status" value="1"/>
</dbReference>
<evidence type="ECO:0000256" key="4">
    <source>
        <dbReference type="ARBA" id="ARBA00022989"/>
    </source>
</evidence>
<protein>
    <submittedName>
        <fullName evidence="9">Cytochrome c oxidase assembly protein COX20, mitochondrial</fullName>
    </submittedName>
</protein>
<evidence type="ECO:0000256" key="2">
    <source>
        <dbReference type="ARBA" id="ARBA00009160"/>
    </source>
</evidence>
<keyword evidence="8" id="KW-1185">Reference proteome</keyword>
<dbReference type="OrthoDB" id="163794at2759"/>
<evidence type="ECO:0000256" key="5">
    <source>
        <dbReference type="ARBA" id="ARBA00023136"/>
    </source>
</evidence>
<dbReference type="Pfam" id="PF04930">
    <property type="entry name" value="FUN14"/>
    <property type="match status" value="1"/>
</dbReference>
<comment type="similarity">
    <text evidence="2">Belongs to the FUN14 family.</text>
</comment>
<feature type="region of interest" description="Disordered" evidence="6">
    <location>
        <begin position="1"/>
        <end position="22"/>
    </location>
</feature>
<gene>
    <name evidence="7" type="ORF">EVEC_LOCUS1064</name>
</gene>
<proteinExistence type="inferred from homology"/>
<dbReference type="GO" id="GO:0000422">
    <property type="term" value="P:autophagy of mitochondrion"/>
    <property type="evidence" value="ECO:0007669"/>
    <property type="project" value="TreeGrafter"/>
</dbReference>
<sequence length="276" mass="31140">MSPTPKQVSRVGPVRRKDKTSDNPIASVLPFFDAVREYPRPAQVGIGGAFGLITGYFFTKCSKVAAGTLGIGLLLYQYCNHKNYFRSNGLRLENGVERVRETTEHQLSHLRDFLSDERVSVYSLISSVAGQKVFERQSVFTEWFLCWMPNRIWFCVIDGEIHRCFLLTLYSLLRPSFSYSSCQQKHALADLTDVLYGNSLHVCTSSVFSSAAERSELIKNVGRANVLKMYLMIAGIIEVAESDKMVNNKARDIERQVALLRAKGELPKYGKLVYSS</sequence>
<name>A0A0N4UV99_ENTVE</name>
<keyword evidence="3" id="KW-0812">Transmembrane</keyword>
<evidence type="ECO:0000313" key="8">
    <source>
        <dbReference type="Proteomes" id="UP000274131"/>
    </source>
</evidence>
<keyword evidence="5" id="KW-0472">Membrane</keyword>
<evidence type="ECO:0000256" key="1">
    <source>
        <dbReference type="ARBA" id="ARBA00004374"/>
    </source>
</evidence>
<evidence type="ECO:0000256" key="6">
    <source>
        <dbReference type="SAM" id="MobiDB-lite"/>
    </source>
</evidence>
<accession>A0A0N4UV99</accession>
<evidence type="ECO:0000313" key="7">
    <source>
        <dbReference type="EMBL" id="VDD85921.1"/>
    </source>
</evidence>
<dbReference type="AlphaFoldDB" id="A0A0N4UV99"/>
<evidence type="ECO:0000313" key="9">
    <source>
        <dbReference type="WBParaSite" id="EVEC_0000135601-mRNA-1"/>
    </source>
</evidence>
<dbReference type="STRING" id="51028.A0A0N4UV99"/>
<reference evidence="7 8" key="2">
    <citation type="submission" date="2018-10" db="EMBL/GenBank/DDBJ databases">
        <authorList>
            <consortium name="Pathogen Informatics"/>
        </authorList>
    </citation>
    <scope>NUCLEOTIDE SEQUENCE [LARGE SCALE GENOMIC DNA]</scope>
</reference>
<dbReference type="WBParaSite" id="EVEC_0000135601-mRNA-1">
    <property type="protein sequence ID" value="EVEC_0000135601-mRNA-1"/>
    <property type="gene ID" value="EVEC_0000135601"/>
</dbReference>
<keyword evidence="4" id="KW-1133">Transmembrane helix</keyword>
<reference evidence="9" key="1">
    <citation type="submission" date="2017-02" db="UniProtKB">
        <authorList>
            <consortium name="WormBaseParasite"/>
        </authorList>
    </citation>
    <scope>IDENTIFICATION</scope>
</reference>
<dbReference type="GO" id="GO:0005741">
    <property type="term" value="C:mitochondrial outer membrane"/>
    <property type="evidence" value="ECO:0007669"/>
    <property type="project" value="UniProtKB-SubCell"/>
</dbReference>
<dbReference type="PANTHER" id="PTHR21346:SF0">
    <property type="entry name" value="RE45833P"/>
    <property type="match status" value="1"/>
</dbReference>
<dbReference type="EMBL" id="UXUI01007164">
    <property type="protein sequence ID" value="VDD85921.1"/>
    <property type="molecule type" value="Genomic_DNA"/>
</dbReference>